<dbReference type="AlphaFoldDB" id="A0A814DQ25"/>
<proteinExistence type="predicted"/>
<dbReference type="Proteomes" id="UP000682733">
    <property type="component" value="Unassembled WGS sequence"/>
</dbReference>
<dbReference type="EMBL" id="CAJNOK010056388">
    <property type="protein sequence ID" value="CAF1622693.1"/>
    <property type="molecule type" value="Genomic_DNA"/>
</dbReference>
<evidence type="ECO:0000313" key="6">
    <source>
        <dbReference type="Proteomes" id="UP000663829"/>
    </source>
</evidence>
<gene>
    <name evidence="2" type="ORF">GPM918_LOCUS11711</name>
    <name evidence="3" type="ORF">OVA965_LOCUS43284</name>
    <name evidence="4" type="ORF">SRO942_LOCUS11712</name>
    <name evidence="5" type="ORF">TMI583_LOCUS45473</name>
</gene>
<evidence type="ECO:0000313" key="4">
    <source>
        <dbReference type="EMBL" id="CAF3734846.1"/>
    </source>
</evidence>
<dbReference type="InterPro" id="IPR036252">
    <property type="entry name" value="Proteasome_activ_sf"/>
</dbReference>
<dbReference type="InterPro" id="IPR003186">
    <property type="entry name" value="PA28_C"/>
</dbReference>
<dbReference type="Gene3D" id="1.20.120.180">
    <property type="entry name" value="Proteasome activator pa28, C-terminal domain"/>
    <property type="match status" value="1"/>
</dbReference>
<dbReference type="GO" id="GO:0008537">
    <property type="term" value="C:proteasome activator complex"/>
    <property type="evidence" value="ECO:0007669"/>
    <property type="project" value="InterPro"/>
</dbReference>
<dbReference type="Proteomes" id="UP000681722">
    <property type="component" value="Unassembled WGS sequence"/>
</dbReference>
<dbReference type="EMBL" id="CAJOBA010081373">
    <property type="protein sequence ID" value="CAF4443089.1"/>
    <property type="molecule type" value="Genomic_DNA"/>
</dbReference>
<evidence type="ECO:0000313" key="2">
    <source>
        <dbReference type="EMBL" id="CAF0960142.1"/>
    </source>
</evidence>
<sequence length="218" mass="25407">MPGQEGYNELLQALEVDGRRIGYNAMKAAQKAEQLLEDDLFGRKYLETIRSRARECVVSVPYDTNNSHDQGDCMSPITTNKIHLIIKCNERLENLCDQIKHLGFILMENAEKLRGLIDLNIVNVDNETKSAWKNELIQMQSIISSNCALIITYYHDRSHTSSYVLRHPTVSDSWQQIIEIDEDFFSKLRIFLLNLRLFNVRLYNIIQNWLNLNESKQE</sequence>
<name>A0A814DQ25_9BILA</name>
<dbReference type="InterPro" id="IPR036997">
    <property type="entry name" value="PA28_C_sf"/>
</dbReference>
<organism evidence="2 6">
    <name type="scientific">Didymodactylos carnosus</name>
    <dbReference type="NCBI Taxonomy" id="1234261"/>
    <lineage>
        <taxon>Eukaryota</taxon>
        <taxon>Metazoa</taxon>
        <taxon>Spiralia</taxon>
        <taxon>Gnathifera</taxon>
        <taxon>Rotifera</taxon>
        <taxon>Eurotatoria</taxon>
        <taxon>Bdelloidea</taxon>
        <taxon>Philodinida</taxon>
        <taxon>Philodinidae</taxon>
        <taxon>Didymodactylos</taxon>
    </lineage>
</organism>
<evidence type="ECO:0000259" key="1">
    <source>
        <dbReference type="Pfam" id="PF02252"/>
    </source>
</evidence>
<dbReference type="Proteomes" id="UP000663829">
    <property type="component" value="Unassembled WGS sequence"/>
</dbReference>
<feature type="domain" description="Proteasome activator PA28 C-terminal" evidence="1">
    <location>
        <begin position="86"/>
        <end position="214"/>
    </location>
</feature>
<dbReference type="OrthoDB" id="10000467at2759"/>
<reference evidence="2" key="1">
    <citation type="submission" date="2021-02" db="EMBL/GenBank/DDBJ databases">
        <authorList>
            <person name="Nowell W R."/>
        </authorList>
    </citation>
    <scope>NUCLEOTIDE SEQUENCE</scope>
</reference>
<dbReference type="Pfam" id="PF02252">
    <property type="entry name" value="PA28_C"/>
    <property type="match status" value="1"/>
</dbReference>
<keyword evidence="6" id="KW-1185">Reference proteome</keyword>
<dbReference type="Proteomes" id="UP000677228">
    <property type="component" value="Unassembled WGS sequence"/>
</dbReference>
<protein>
    <recommendedName>
        <fullName evidence="1">Proteasome activator PA28 C-terminal domain-containing protein</fullName>
    </recommendedName>
</protein>
<evidence type="ECO:0000313" key="3">
    <source>
        <dbReference type="EMBL" id="CAF1622693.1"/>
    </source>
</evidence>
<accession>A0A814DQ25</accession>
<comment type="caution">
    <text evidence="2">The sequence shown here is derived from an EMBL/GenBank/DDBJ whole genome shotgun (WGS) entry which is preliminary data.</text>
</comment>
<evidence type="ECO:0000313" key="5">
    <source>
        <dbReference type="EMBL" id="CAF4443089.1"/>
    </source>
</evidence>
<dbReference type="EMBL" id="CAJOBC010002471">
    <property type="protein sequence ID" value="CAF3734846.1"/>
    <property type="molecule type" value="Genomic_DNA"/>
</dbReference>
<dbReference type="EMBL" id="CAJNOQ010002471">
    <property type="protein sequence ID" value="CAF0960142.1"/>
    <property type="molecule type" value="Genomic_DNA"/>
</dbReference>
<dbReference type="SUPFAM" id="SSF47216">
    <property type="entry name" value="Proteasome activator"/>
    <property type="match status" value="1"/>
</dbReference>